<organism evidence="1 2">
    <name type="scientific">Candidatus Alloenteromonas pullistercoris</name>
    <dbReference type="NCBI Taxonomy" id="2840785"/>
    <lineage>
        <taxon>Bacteria</taxon>
        <taxon>Bacillati</taxon>
        <taxon>Bacillota</taxon>
        <taxon>Bacillota incertae sedis</taxon>
        <taxon>Candidatus Alloenteromonas</taxon>
    </lineage>
</organism>
<evidence type="ECO:0000313" key="1">
    <source>
        <dbReference type="EMBL" id="MBO8426720.1"/>
    </source>
</evidence>
<dbReference type="AlphaFoldDB" id="A0A9D9DGW3"/>
<dbReference type="Proteomes" id="UP000823634">
    <property type="component" value="Unassembled WGS sequence"/>
</dbReference>
<reference evidence="1" key="1">
    <citation type="submission" date="2020-10" db="EMBL/GenBank/DDBJ databases">
        <authorList>
            <person name="Gilroy R."/>
        </authorList>
    </citation>
    <scope>NUCLEOTIDE SEQUENCE</scope>
    <source>
        <strain evidence="1">17113</strain>
    </source>
</reference>
<accession>A0A9D9DGW3</accession>
<comment type="caution">
    <text evidence="1">The sequence shown here is derived from an EMBL/GenBank/DDBJ whole genome shotgun (WGS) entry which is preliminary data.</text>
</comment>
<gene>
    <name evidence="1" type="ORF">IAC61_05350</name>
</gene>
<protein>
    <submittedName>
        <fullName evidence="1">Uncharacterized protein</fullName>
    </submittedName>
</protein>
<proteinExistence type="predicted"/>
<evidence type="ECO:0000313" key="2">
    <source>
        <dbReference type="Proteomes" id="UP000823634"/>
    </source>
</evidence>
<dbReference type="EMBL" id="JADINA010000033">
    <property type="protein sequence ID" value="MBO8426720.1"/>
    <property type="molecule type" value="Genomic_DNA"/>
</dbReference>
<name>A0A9D9DGW3_9FIRM</name>
<reference evidence="1" key="2">
    <citation type="journal article" date="2021" name="PeerJ">
        <title>Extensive microbial diversity within the chicken gut microbiome revealed by metagenomics and culture.</title>
        <authorList>
            <person name="Gilroy R."/>
            <person name="Ravi A."/>
            <person name="Getino M."/>
            <person name="Pursley I."/>
            <person name="Horton D.L."/>
            <person name="Alikhan N.F."/>
            <person name="Baker D."/>
            <person name="Gharbi K."/>
            <person name="Hall N."/>
            <person name="Watson M."/>
            <person name="Adriaenssens E.M."/>
            <person name="Foster-Nyarko E."/>
            <person name="Jarju S."/>
            <person name="Secka A."/>
            <person name="Antonio M."/>
            <person name="Oren A."/>
            <person name="Chaudhuri R.R."/>
            <person name="La Ragione R."/>
            <person name="Hildebrand F."/>
            <person name="Pallen M.J."/>
        </authorList>
    </citation>
    <scope>NUCLEOTIDE SEQUENCE</scope>
    <source>
        <strain evidence="1">17113</strain>
    </source>
</reference>
<sequence length="184" mass="20324">MDIKVDPQQSYEEGKSAGYLLSCLDKWAKFSSVPAKLLFAAFSLLPKQLTQGAYLDLSLSVFCRVLDSRCLFAEEPKSQIPDWGEVKDAPNKEALKSLADLLIAKECLELSEKLGLEPLECLSASCFLSGSFYEGIADGYMEEGEGKAKAVEAFTSLYGGSRENKAHFQELLSALERIYQESQI</sequence>